<dbReference type="RefSeq" id="WP_004625843.1">
    <property type="nucleotide sequence ID" value="NZ_AORV01000033.1"/>
</dbReference>
<dbReference type="PATRIC" id="fig|1195236.3.peg.2669"/>
<feature type="domain" description="RND related alpha-helical hairpin" evidence="3">
    <location>
        <begin position="98"/>
        <end position="198"/>
    </location>
</feature>
<dbReference type="InterPro" id="IPR058709">
    <property type="entry name" value="BSH_RND-rel"/>
</dbReference>
<evidence type="ECO:0000313" key="5">
    <source>
        <dbReference type="EMBL" id="EMS71863.1"/>
    </source>
</evidence>
<dbReference type="STRING" id="1195236.CTER_2360"/>
<gene>
    <name evidence="5" type="ORF">CTER_2360</name>
</gene>
<dbReference type="eggNOG" id="COG0845">
    <property type="taxonomic scope" value="Bacteria"/>
</dbReference>
<name>S0FTP2_RUMCE</name>
<keyword evidence="1" id="KW-0472">Membrane</keyword>
<reference evidence="5 6" key="1">
    <citation type="journal article" date="2013" name="Genome Announc.">
        <title>Draft Genome Sequence of the Cellulolytic, Mesophilic, Anaerobic Bacterium Clostridium termitidis Strain CT1112 (DSM 5398).</title>
        <authorList>
            <person name="Lal S."/>
            <person name="Ramachandran U."/>
            <person name="Zhang X."/>
            <person name="Munir R."/>
            <person name="Sparling R."/>
            <person name="Levin D.B."/>
        </authorList>
    </citation>
    <scope>NUCLEOTIDE SEQUENCE [LARGE SCALE GENOMIC DNA]</scope>
    <source>
        <strain evidence="5 6">CT1112</strain>
    </source>
</reference>
<keyword evidence="6" id="KW-1185">Reference proteome</keyword>
<dbReference type="Pfam" id="PF26018">
    <property type="entry name" value="BSH_RND_rel"/>
    <property type="match status" value="1"/>
</dbReference>
<protein>
    <recommendedName>
        <fullName evidence="7">Membrane fusion protein</fullName>
    </recommendedName>
</protein>
<sequence length="418" mass="46509">MSVFKKQSVRIGTLIAGVFLLIYLPALLFIIYGNGVETDILKIGKIEDTQNIDGVFIRNEELILSPETGNCVMDAVDGEKVPAFYRIASVVKNVPVSTYEELKTKEMEIERAQKAQKENINMFSSDIKKLDLEIIEEVKNLAQQSIRGSLVESYNSLSSIDRIVYRKSDIFGDSSKSAAYINKLKNEKAAIQGKLNNNIKEIRTKSSGLISYAIDGYESILTPETIRNITPKELEKITTRETNRDFNVIDAAKGKPVAKLVKDLDSYMVTAVDEKYCKSLQLDKTVTLRINDTGLNIEAKIVYSSDLIDGERIIAFKFDAGLNETVGLRRVNADIILSSYTGLKVPYSSLQNIDTKNKTALITVVKGHTAAIKKVRIVGMNESAVIIDNLEGENTNTIALYNTYILNPKNIQEGQTVD</sequence>
<comment type="caution">
    <text evidence="5">The sequence shown here is derived from an EMBL/GenBank/DDBJ whole genome shotgun (WGS) entry which is preliminary data.</text>
</comment>
<evidence type="ECO:0008006" key="7">
    <source>
        <dbReference type="Google" id="ProtNLM"/>
    </source>
</evidence>
<keyword evidence="1" id="KW-1133">Transmembrane helix</keyword>
<dbReference type="Proteomes" id="UP000014155">
    <property type="component" value="Unassembled WGS sequence"/>
</dbReference>
<evidence type="ECO:0000259" key="2">
    <source>
        <dbReference type="Pfam" id="PF26011"/>
    </source>
</evidence>
<dbReference type="AlphaFoldDB" id="S0FTP2"/>
<feature type="transmembrane region" description="Helical" evidence="1">
    <location>
        <begin position="12"/>
        <end position="32"/>
    </location>
</feature>
<dbReference type="EMBL" id="AORV01000033">
    <property type="protein sequence ID" value="EMS71863.1"/>
    <property type="molecule type" value="Genomic_DNA"/>
</dbReference>
<evidence type="ECO:0000259" key="4">
    <source>
        <dbReference type="Pfam" id="PF26018"/>
    </source>
</evidence>
<evidence type="ECO:0000256" key="1">
    <source>
        <dbReference type="SAM" id="Phobius"/>
    </source>
</evidence>
<evidence type="ECO:0000259" key="3">
    <source>
        <dbReference type="Pfam" id="PF26012"/>
    </source>
</evidence>
<dbReference type="InterPro" id="IPR058729">
    <property type="entry name" value="Beta-barrel_RND-rel"/>
</dbReference>
<dbReference type="InterPro" id="IPR058728">
    <property type="entry name" value="HH_RND-rel"/>
</dbReference>
<organism evidence="5 6">
    <name type="scientific">Ruminiclostridium cellobioparum subsp. termitidis CT1112</name>
    <dbReference type="NCBI Taxonomy" id="1195236"/>
    <lineage>
        <taxon>Bacteria</taxon>
        <taxon>Bacillati</taxon>
        <taxon>Bacillota</taxon>
        <taxon>Clostridia</taxon>
        <taxon>Eubacteriales</taxon>
        <taxon>Oscillospiraceae</taxon>
        <taxon>Ruminiclostridium</taxon>
    </lineage>
</organism>
<dbReference type="Pfam" id="PF26011">
    <property type="entry name" value="Beta-barrel_RND_rel"/>
    <property type="match status" value="1"/>
</dbReference>
<dbReference type="Pfam" id="PF26012">
    <property type="entry name" value="HH_RND_rel"/>
    <property type="match status" value="1"/>
</dbReference>
<accession>S0FTP2</accession>
<keyword evidence="1" id="KW-0812">Transmembrane</keyword>
<evidence type="ECO:0000313" key="6">
    <source>
        <dbReference type="Proteomes" id="UP000014155"/>
    </source>
</evidence>
<feature type="domain" description="RND related beta-barrel" evidence="2">
    <location>
        <begin position="267"/>
        <end position="338"/>
    </location>
</feature>
<proteinExistence type="predicted"/>
<feature type="domain" description="RND related barrel-sandwich hybrid" evidence="4">
    <location>
        <begin position="63"/>
        <end position="261"/>
    </location>
</feature>